<evidence type="ECO:0000256" key="2">
    <source>
        <dbReference type="SAM" id="SignalP"/>
    </source>
</evidence>
<accession>A0A254TJ83</accession>
<protein>
    <recommendedName>
        <fullName evidence="5">RND transporter</fullName>
    </recommendedName>
</protein>
<dbReference type="OrthoDB" id="9180744at2"/>
<dbReference type="RefSeq" id="WP_088709449.1">
    <property type="nucleotide sequence ID" value="NZ_LSTO01000001.1"/>
</dbReference>
<gene>
    <name evidence="3" type="ORF">AYR66_27170</name>
</gene>
<feature type="region of interest" description="Disordered" evidence="1">
    <location>
        <begin position="23"/>
        <end position="49"/>
    </location>
</feature>
<dbReference type="Gene3D" id="2.40.50.320">
    <property type="entry name" value="Copper binding periplasmic protein CusF"/>
    <property type="match status" value="1"/>
</dbReference>
<evidence type="ECO:0008006" key="5">
    <source>
        <dbReference type="Google" id="ProtNLM"/>
    </source>
</evidence>
<sequence>MKATVSLALAVAVGLSFATQANAQHDHDAHHGAPASATTAQSGPMSEGVVQKVDKAGKKVTIKHGDLKNLGMGPMTMPFQVKDPVILEKVDVGDKVKFVAEMAGGKLAVSKLDVVK</sequence>
<dbReference type="Proteomes" id="UP000197535">
    <property type="component" value="Unassembled WGS sequence"/>
</dbReference>
<keyword evidence="4" id="KW-1185">Reference proteome</keyword>
<dbReference type="AlphaFoldDB" id="A0A254TJ83"/>
<feature type="signal peptide" evidence="2">
    <location>
        <begin position="1"/>
        <end position="23"/>
    </location>
</feature>
<name>A0A254TJ83_9BURK</name>
<keyword evidence="2" id="KW-0732">Signal</keyword>
<organism evidence="3 4">
    <name type="scientific">Noviherbaspirillum denitrificans</name>
    <dbReference type="NCBI Taxonomy" id="1968433"/>
    <lineage>
        <taxon>Bacteria</taxon>
        <taxon>Pseudomonadati</taxon>
        <taxon>Pseudomonadota</taxon>
        <taxon>Betaproteobacteria</taxon>
        <taxon>Burkholderiales</taxon>
        <taxon>Oxalobacteraceae</taxon>
        <taxon>Noviherbaspirillum</taxon>
    </lineage>
</organism>
<dbReference type="Pfam" id="PF11604">
    <property type="entry name" value="CusF_Ec"/>
    <property type="match status" value="1"/>
</dbReference>
<feature type="chain" id="PRO_5012310118" description="RND transporter" evidence="2">
    <location>
        <begin position="24"/>
        <end position="116"/>
    </location>
</feature>
<dbReference type="EMBL" id="LSTO01000001">
    <property type="protein sequence ID" value="OWW22634.1"/>
    <property type="molecule type" value="Genomic_DNA"/>
</dbReference>
<comment type="caution">
    <text evidence="3">The sequence shown here is derived from an EMBL/GenBank/DDBJ whole genome shotgun (WGS) entry which is preliminary data.</text>
</comment>
<dbReference type="InterPro" id="IPR021647">
    <property type="entry name" value="CusF_Ec"/>
</dbReference>
<evidence type="ECO:0000313" key="3">
    <source>
        <dbReference type="EMBL" id="OWW22634.1"/>
    </source>
</evidence>
<proteinExistence type="predicted"/>
<evidence type="ECO:0000256" key="1">
    <source>
        <dbReference type="SAM" id="MobiDB-lite"/>
    </source>
</evidence>
<reference evidence="3 4" key="1">
    <citation type="submission" date="2016-02" db="EMBL/GenBank/DDBJ databases">
        <authorList>
            <person name="Wen L."/>
            <person name="He K."/>
            <person name="Yang H."/>
        </authorList>
    </citation>
    <scope>NUCLEOTIDE SEQUENCE [LARGE SCALE GENOMIC DNA]</scope>
    <source>
        <strain evidence="3 4">TSA40</strain>
    </source>
</reference>
<dbReference type="InterPro" id="IPR042230">
    <property type="entry name" value="CusF_sf"/>
</dbReference>
<evidence type="ECO:0000313" key="4">
    <source>
        <dbReference type="Proteomes" id="UP000197535"/>
    </source>
</evidence>